<gene>
    <name evidence="8" type="ORF">H3H32_03925</name>
</gene>
<keyword evidence="6" id="KW-0732">Signal</keyword>
<evidence type="ECO:0000256" key="1">
    <source>
        <dbReference type="ARBA" id="ARBA00004442"/>
    </source>
</evidence>
<dbReference type="InterPro" id="IPR036737">
    <property type="entry name" value="OmpA-like_sf"/>
</dbReference>
<keyword evidence="9" id="KW-1185">Reference proteome</keyword>
<evidence type="ECO:0000313" key="9">
    <source>
        <dbReference type="Proteomes" id="UP000515369"/>
    </source>
</evidence>
<sequence>MNWTKYIVVFGGLCLSNVAPSISWAQPQHQVAPTGRTALVNGTILDGQTKQPIVGATVLAKSQEGIVRTQQVTNTAGVYQLLLDPKQSYIVTIKAEGYADVDEQQVFSDPNVTTLHKTIPTLLYRSGIKPPSAKTAPSPVHTAATTVVSPPITRPATTPPVSEQPAASNTSVVQTSRIAPPKTLDAKVIYTPPPIVAAAGTTTQLQALQFVQSKAELLPDAQPALEQLLGFMRDHPTAVIELAGHTDNQGDFDENLKLSKQRVELVKDYLVKNGVTANRVATRGYGPTRPIASNNSENTRRLNRRVEMTVLKE</sequence>
<dbReference type="CDD" id="cd07185">
    <property type="entry name" value="OmpA_C-like"/>
    <property type="match status" value="1"/>
</dbReference>
<dbReference type="PRINTS" id="PR01021">
    <property type="entry name" value="OMPADOMAIN"/>
</dbReference>
<evidence type="ECO:0000259" key="7">
    <source>
        <dbReference type="PROSITE" id="PS51123"/>
    </source>
</evidence>
<dbReference type="RefSeq" id="WP_182461369.1">
    <property type="nucleotide sequence ID" value="NZ_CP059732.1"/>
</dbReference>
<organism evidence="8 9">
    <name type="scientific">Spirosoma foliorum</name>
    <dbReference type="NCBI Taxonomy" id="2710596"/>
    <lineage>
        <taxon>Bacteria</taxon>
        <taxon>Pseudomonadati</taxon>
        <taxon>Bacteroidota</taxon>
        <taxon>Cytophagia</taxon>
        <taxon>Cytophagales</taxon>
        <taxon>Cytophagaceae</taxon>
        <taxon>Spirosoma</taxon>
    </lineage>
</organism>
<proteinExistence type="predicted"/>
<dbReference type="PANTHER" id="PTHR30329:SF21">
    <property type="entry name" value="LIPOPROTEIN YIAD-RELATED"/>
    <property type="match status" value="1"/>
</dbReference>
<dbReference type="PANTHER" id="PTHR30329">
    <property type="entry name" value="STATOR ELEMENT OF FLAGELLAR MOTOR COMPLEX"/>
    <property type="match status" value="1"/>
</dbReference>
<evidence type="ECO:0000256" key="4">
    <source>
        <dbReference type="PROSITE-ProRule" id="PRU00473"/>
    </source>
</evidence>
<dbReference type="Gene3D" id="3.30.1330.60">
    <property type="entry name" value="OmpA-like domain"/>
    <property type="match status" value="1"/>
</dbReference>
<evidence type="ECO:0000313" key="8">
    <source>
        <dbReference type="EMBL" id="QMW04113.1"/>
    </source>
</evidence>
<feature type="chain" id="PRO_5028960204" evidence="6">
    <location>
        <begin position="26"/>
        <end position="313"/>
    </location>
</feature>
<dbReference type="InterPro" id="IPR006665">
    <property type="entry name" value="OmpA-like"/>
</dbReference>
<evidence type="ECO:0000256" key="5">
    <source>
        <dbReference type="SAM" id="MobiDB-lite"/>
    </source>
</evidence>
<name>A0A7G5GZ21_9BACT</name>
<feature type="region of interest" description="Disordered" evidence="5">
    <location>
        <begin position="150"/>
        <end position="175"/>
    </location>
</feature>
<evidence type="ECO:0000256" key="3">
    <source>
        <dbReference type="ARBA" id="ARBA00023237"/>
    </source>
</evidence>
<dbReference type="InterPro" id="IPR006664">
    <property type="entry name" value="OMP_bac"/>
</dbReference>
<comment type="subcellular location">
    <subcellularLocation>
        <location evidence="1">Cell outer membrane</location>
    </subcellularLocation>
</comment>
<dbReference type="AlphaFoldDB" id="A0A7G5GZ21"/>
<dbReference type="Pfam" id="PF00691">
    <property type="entry name" value="OmpA"/>
    <property type="match status" value="1"/>
</dbReference>
<protein>
    <submittedName>
        <fullName evidence="8">OmpA family protein</fullName>
    </submittedName>
</protein>
<feature type="signal peptide" evidence="6">
    <location>
        <begin position="1"/>
        <end position="25"/>
    </location>
</feature>
<feature type="domain" description="OmpA-like" evidence="7">
    <location>
        <begin position="197"/>
        <end position="313"/>
    </location>
</feature>
<accession>A0A7G5GZ21</accession>
<keyword evidence="2 4" id="KW-0472">Membrane</keyword>
<dbReference type="Gene3D" id="2.60.40.1120">
    <property type="entry name" value="Carboxypeptidase-like, regulatory domain"/>
    <property type="match status" value="1"/>
</dbReference>
<reference evidence="8 9" key="1">
    <citation type="submission" date="2020-07" db="EMBL/GenBank/DDBJ databases">
        <title>Spirosoma foliorum sp. nov., isolated from the leaves on the Nejang mountain Korea, Republic of.</title>
        <authorList>
            <person name="Ho H."/>
            <person name="Lee Y.-J."/>
            <person name="Nurcahyanto D.-A."/>
            <person name="Kim S.-G."/>
        </authorList>
    </citation>
    <scope>NUCLEOTIDE SEQUENCE [LARGE SCALE GENOMIC DNA]</scope>
    <source>
        <strain evidence="8 9">PL0136</strain>
    </source>
</reference>
<dbReference type="InterPro" id="IPR008969">
    <property type="entry name" value="CarboxyPept-like_regulatory"/>
</dbReference>
<evidence type="ECO:0000256" key="2">
    <source>
        <dbReference type="ARBA" id="ARBA00023136"/>
    </source>
</evidence>
<evidence type="ECO:0000256" key="6">
    <source>
        <dbReference type="SAM" id="SignalP"/>
    </source>
</evidence>
<dbReference type="PROSITE" id="PS51123">
    <property type="entry name" value="OMPA_2"/>
    <property type="match status" value="1"/>
</dbReference>
<dbReference type="Pfam" id="PF13620">
    <property type="entry name" value="CarboxypepD_reg"/>
    <property type="match status" value="1"/>
</dbReference>
<dbReference type="EMBL" id="CP059732">
    <property type="protein sequence ID" value="QMW04113.1"/>
    <property type="molecule type" value="Genomic_DNA"/>
</dbReference>
<dbReference type="KEGG" id="sfol:H3H32_03925"/>
<dbReference type="SUPFAM" id="SSF103088">
    <property type="entry name" value="OmpA-like"/>
    <property type="match status" value="1"/>
</dbReference>
<dbReference type="GO" id="GO:0009279">
    <property type="term" value="C:cell outer membrane"/>
    <property type="evidence" value="ECO:0007669"/>
    <property type="project" value="UniProtKB-SubCell"/>
</dbReference>
<feature type="compositionally biased region" description="Polar residues" evidence="5">
    <location>
        <begin position="155"/>
        <end position="175"/>
    </location>
</feature>
<dbReference type="SUPFAM" id="SSF49464">
    <property type="entry name" value="Carboxypeptidase regulatory domain-like"/>
    <property type="match status" value="1"/>
</dbReference>
<keyword evidence="3" id="KW-0998">Cell outer membrane</keyword>
<dbReference type="Proteomes" id="UP000515369">
    <property type="component" value="Chromosome"/>
</dbReference>
<dbReference type="InterPro" id="IPR050330">
    <property type="entry name" value="Bact_OuterMem_StrucFunc"/>
</dbReference>